<evidence type="ECO:0000313" key="10">
    <source>
        <dbReference type="Proteomes" id="UP001164746"/>
    </source>
</evidence>
<dbReference type="PANTHER" id="PTHR24241">
    <property type="entry name" value="NEUROPEPTIDE RECEPTOR-RELATED G-PROTEIN COUPLED RECEPTOR"/>
    <property type="match status" value="1"/>
</dbReference>
<accession>A0ABY7FRH2</accession>
<feature type="transmembrane region" description="Helical" evidence="7">
    <location>
        <begin position="84"/>
        <end position="104"/>
    </location>
</feature>
<keyword evidence="3 7" id="KW-0812">Transmembrane</keyword>
<sequence length="259" mass="29875">MTNVFLANLAIDDISVGIFCVLPNLSTFLQPNWVHGRPTETIKTRRFVIIIILKGIALERYSVIMHPLRSKHSLTNQRLGIVQVAMWSIALVNNIPYIILFDIISFGDSEFCYASSRSTFYLKWLSLVNVIVWYFLPLVLSSMGAFTANIDRFVLSKQSLVLSSIVSKTRSLRRRSVFKLHSVRRERRKVIRLSITVVVSFAICVLPHKLKVIDHYWFIERCDADLFSPVSFIIHSMNYVLNPSSVSVCHVFYKFQEKL</sequence>
<name>A0ABY7FRH2_MYAAR</name>
<evidence type="ECO:0000256" key="6">
    <source>
        <dbReference type="ARBA" id="ARBA00023170"/>
    </source>
</evidence>
<feature type="transmembrane region" description="Helical" evidence="7">
    <location>
        <begin position="47"/>
        <end position="64"/>
    </location>
</feature>
<comment type="subcellular location">
    <subcellularLocation>
        <location evidence="1">Cell membrane</location>
        <topology evidence="1">Multi-pass membrane protein</topology>
    </subcellularLocation>
</comment>
<evidence type="ECO:0000259" key="8">
    <source>
        <dbReference type="PROSITE" id="PS50262"/>
    </source>
</evidence>
<keyword evidence="5 7" id="KW-0472">Membrane</keyword>
<protein>
    <submittedName>
        <fullName evidence="9">TRISR-like protein</fullName>
    </submittedName>
</protein>
<gene>
    <name evidence="9" type="ORF">MAR_038492</name>
</gene>
<evidence type="ECO:0000256" key="7">
    <source>
        <dbReference type="SAM" id="Phobius"/>
    </source>
</evidence>
<dbReference type="Proteomes" id="UP001164746">
    <property type="component" value="Chromosome 13"/>
</dbReference>
<evidence type="ECO:0000256" key="3">
    <source>
        <dbReference type="ARBA" id="ARBA00022692"/>
    </source>
</evidence>
<keyword evidence="6" id="KW-0675">Receptor</keyword>
<keyword evidence="2" id="KW-1003">Cell membrane</keyword>
<proteinExistence type="predicted"/>
<feature type="domain" description="G-protein coupled receptors family 1 profile" evidence="8">
    <location>
        <begin position="1"/>
        <end position="246"/>
    </location>
</feature>
<evidence type="ECO:0000256" key="1">
    <source>
        <dbReference type="ARBA" id="ARBA00004651"/>
    </source>
</evidence>
<dbReference type="PANTHER" id="PTHR24241:SF194">
    <property type="entry name" value="TRISSIN RECEPTOR"/>
    <property type="match status" value="1"/>
</dbReference>
<dbReference type="PROSITE" id="PS50262">
    <property type="entry name" value="G_PROTEIN_RECEP_F1_2"/>
    <property type="match status" value="1"/>
</dbReference>
<organism evidence="9 10">
    <name type="scientific">Mya arenaria</name>
    <name type="common">Soft-shell clam</name>
    <dbReference type="NCBI Taxonomy" id="6604"/>
    <lineage>
        <taxon>Eukaryota</taxon>
        <taxon>Metazoa</taxon>
        <taxon>Spiralia</taxon>
        <taxon>Lophotrochozoa</taxon>
        <taxon>Mollusca</taxon>
        <taxon>Bivalvia</taxon>
        <taxon>Autobranchia</taxon>
        <taxon>Heteroconchia</taxon>
        <taxon>Euheterodonta</taxon>
        <taxon>Imparidentia</taxon>
        <taxon>Neoheterodontei</taxon>
        <taxon>Myida</taxon>
        <taxon>Myoidea</taxon>
        <taxon>Myidae</taxon>
        <taxon>Mya</taxon>
    </lineage>
</organism>
<dbReference type="Pfam" id="PF00001">
    <property type="entry name" value="7tm_1"/>
    <property type="match status" value="1"/>
</dbReference>
<dbReference type="EMBL" id="CP111024">
    <property type="protein sequence ID" value="WAR24823.1"/>
    <property type="molecule type" value="Genomic_DNA"/>
</dbReference>
<evidence type="ECO:0000256" key="4">
    <source>
        <dbReference type="ARBA" id="ARBA00022989"/>
    </source>
</evidence>
<keyword evidence="4 7" id="KW-1133">Transmembrane helix</keyword>
<evidence type="ECO:0000313" key="9">
    <source>
        <dbReference type="EMBL" id="WAR24823.1"/>
    </source>
</evidence>
<dbReference type="InterPro" id="IPR017452">
    <property type="entry name" value="GPCR_Rhodpsn_7TM"/>
</dbReference>
<dbReference type="Gene3D" id="1.20.1070.10">
    <property type="entry name" value="Rhodopsin 7-helix transmembrane proteins"/>
    <property type="match status" value="1"/>
</dbReference>
<dbReference type="InterPro" id="IPR000276">
    <property type="entry name" value="GPCR_Rhodpsn"/>
</dbReference>
<evidence type="ECO:0000256" key="2">
    <source>
        <dbReference type="ARBA" id="ARBA00022475"/>
    </source>
</evidence>
<keyword evidence="10" id="KW-1185">Reference proteome</keyword>
<feature type="transmembrane region" description="Helical" evidence="7">
    <location>
        <begin position="124"/>
        <end position="146"/>
    </location>
</feature>
<evidence type="ECO:0000256" key="5">
    <source>
        <dbReference type="ARBA" id="ARBA00023136"/>
    </source>
</evidence>
<dbReference type="PRINTS" id="PR00237">
    <property type="entry name" value="GPCRRHODOPSN"/>
</dbReference>
<reference evidence="9" key="1">
    <citation type="submission" date="2022-11" db="EMBL/GenBank/DDBJ databases">
        <title>Centuries of genome instability and evolution in soft-shell clam transmissible cancer (bioRxiv).</title>
        <authorList>
            <person name="Hart S.F.M."/>
            <person name="Yonemitsu M.A."/>
            <person name="Giersch R.M."/>
            <person name="Beal B.F."/>
            <person name="Arriagada G."/>
            <person name="Davis B.W."/>
            <person name="Ostrander E.A."/>
            <person name="Goff S.P."/>
            <person name="Metzger M.J."/>
        </authorList>
    </citation>
    <scope>NUCLEOTIDE SEQUENCE</scope>
    <source>
        <strain evidence="9">MELC-2E11</strain>
        <tissue evidence="9">Siphon/mantle</tissue>
    </source>
</reference>
<dbReference type="SUPFAM" id="SSF81321">
    <property type="entry name" value="Family A G protein-coupled receptor-like"/>
    <property type="match status" value="1"/>
</dbReference>